<accession>A0A438HF47</accession>
<dbReference type="InterPro" id="IPR004158">
    <property type="entry name" value="DUF247_pln"/>
</dbReference>
<protein>
    <submittedName>
        <fullName evidence="1">UPF0481 protein</fullName>
    </submittedName>
</protein>
<dbReference type="Pfam" id="PF03140">
    <property type="entry name" value="DUF247"/>
    <property type="match status" value="1"/>
</dbReference>
<name>A0A438HF47_VITVI</name>
<dbReference type="Proteomes" id="UP000288805">
    <property type="component" value="Unassembled WGS sequence"/>
</dbReference>
<dbReference type="PANTHER" id="PTHR31549:SF191">
    <property type="entry name" value="DUF247 DOMAIN PROTEIN"/>
    <property type="match status" value="1"/>
</dbReference>
<proteinExistence type="predicted"/>
<organism evidence="1 2">
    <name type="scientific">Vitis vinifera</name>
    <name type="common">Grape</name>
    <dbReference type="NCBI Taxonomy" id="29760"/>
    <lineage>
        <taxon>Eukaryota</taxon>
        <taxon>Viridiplantae</taxon>
        <taxon>Streptophyta</taxon>
        <taxon>Embryophyta</taxon>
        <taxon>Tracheophyta</taxon>
        <taxon>Spermatophyta</taxon>
        <taxon>Magnoliopsida</taxon>
        <taxon>eudicotyledons</taxon>
        <taxon>Gunneridae</taxon>
        <taxon>Pentapetalae</taxon>
        <taxon>rosids</taxon>
        <taxon>Vitales</taxon>
        <taxon>Vitaceae</taxon>
        <taxon>Viteae</taxon>
        <taxon>Vitis</taxon>
    </lineage>
</organism>
<comment type="caution">
    <text evidence="1">The sequence shown here is derived from an EMBL/GenBank/DDBJ whole genome shotgun (WGS) entry which is preliminary data.</text>
</comment>
<dbReference type="EMBL" id="QGNW01000232">
    <property type="protein sequence ID" value="RVW83093.1"/>
    <property type="molecule type" value="Genomic_DNA"/>
</dbReference>
<sequence length="376" mass="43175">MAKDTKGSSHSEGDQDFKKFYNPRVVSIGPYHHGKPHLHPVEMIKPLCAQNFLAGSNQYIEALYKKIESDIEAVRNCYDKKPTNRYDNEALAWMMLLDGCFLLRFIRSPANMGKYLRDHQINFVEEDLLFLENQLPFGVLKLIFEGANFKVGLPVEKKMKEFVTDAECPEWSTSEIELEEDEEPSHLLDLLRSALLGQSQPKQEQQPEKKGKKSCRDASPTEWNEILERHSFNSYVFYGCLKLPRIIIDDFTKRKFLNILAYEICPDAPDDYGVTSYICLLDDLIDHADDGKELRSKHILYNCLGRDEDVAQLFNEIGNGLVDPGAYKDVKDRIQEYLDSSSPSQPFHYCMDYDGFHCCCFDAISCWGSDLLRSSG</sequence>
<gene>
    <name evidence="1" type="primary">VvCHDp000026_48</name>
    <name evidence="1" type="ORF">CK203_040756</name>
</gene>
<dbReference type="AlphaFoldDB" id="A0A438HF47"/>
<reference evidence="1 2" key="1">
    <citation type="journal article" date="2018" name="PLoS Genet.">
        <title>Population sequencing reveals clonal diversity and ancestral inbreeding in the grapevine cultivar Chardonnay.</title>
        <authorList>
            <person name="Roach M.J."/>
            <person name="Johnson D.L."/>
            <person name="Bohlmann J."/>
            <person name="van Vuuren H.J."/>
            <person name="Jones S.J."/>
            <person name="Pretorius I.S."/>
            <person name="Schmidt S.A."/>
            <person name="Borneman A.R."/>
        </authorList>
    </citation>
    <scope>NUCLEOTIDE SEQUENCE [LARGE SCALE GENOMIC DNA]</scope>
    <source>
        <strain evidence="2">cv. Chardonnay</strain>
        <tissue evidence="1">Leaf</tissue>
    </source>
</reference>
<evidence type="ECO:0000313" key="1">
    <source>
        <dbReference type="EMBL" id="RVW83093.1"/>
    </source>
</evidence>
<evidence type="ECO:0000313" key="2">
    <source>
        <dbReference type="Proteomes" id="UP000288805"/>
    </source>
</evidence>
<dbReference type="PANTHER" id="PTHR31549">
    <property type="entry name" value="PROTEIN, PUTATIVE (DUF247)-RELATED-RELATED"/>
    <property type="match status" value="1"/>
</dbReference>